<dbReference type="GO" id="GO:0015086">
    <property type="term" value="F:cadmium ion transmembrane transporter activity"/>
    <property type="evidence" value="ECO:0007669"/>
    <property type="project" value="TreeGrafter"/>
</dbReference>
<dbReference type="GO" id="GO:0005886">
    <property type="term" value="C:plasma membrane"/>
    <property type="evidence" value="ECO:0007669"/>
    <property type="project" value="TreeGrafter"/>
</dbReference>
<dbReference type="GO" id="GO:0015293">
    <property type="term" value="F:symporter activity"/>
    <property type="evidence" value="ECO:0007669"/>
    <property type="project" value="UniProtKB-KW"/>
</dbReference>
<evidence type="ECO:0000256" key="3">
    <source>
        <dbReference type="ARBA" id="ARBA00022692"/>
    </source>
</evidence>
<keyword evidence="5 7" id="KW-1133">Transmembrane helix</keyword>
<evidence type="ECO:0000256" key="6">
    <source>
        <dbReference type="ARBA" id="ARBA00023136"/>
    </source>
</evidence>
<keyword evidence="9" id="KW-1185">Reference proteome</keyword>
<feature type="transmembrane region" description="Helical" evidence="7">
    <location>
        <begin position="358"/>
        <end position="376"/>
    </location>
</feature>
<dbReference type="GO" id="GO:0005384">
    <property type="term" value="F:manganese ion transmembrane transporter activity"/>
    <property type="evidence" value="ECO:0007669"/>
    <property type="project" value="TreeGrafter"/>
</dbReference>
<name>A0A5C6CBX1_9BACT</name>
<feature type="transmembrane region" description="Helical" evidence="7">
    <location>
        <begin position="417"/>
        <end position="440"/>
    </location>
</feature>
<dbReference type="InterPro" id="IPR001046">
    <property type="entry name" value="NRAMP_fam"/>
</dbReference>
<keyword evidence="3 7" id="KW-0812">Transmembrane</keyword>
<feature type="transmembrane region" description="Helical" evidence="7">
    <location>
        <begin position="382"/>
        <end position="405"/>
    </location>
</feature>
<evidence type="ECO:0000256" key="1">
    <source>
        <dbReference type="ARBA" id="ARBA00004141"/>
    </source>
</evidence>
<evidence type="ECO:0000256" key="4">
    <source>
        <dbReference type="ARBA" id="ARBA00022847"/>
    </source>
</evidence>
<comment type="caution">
    <text evidence="8">The sequence shown here is derived from an EMBL/GenBank/DDBJ whole genome shotgun (WGS) entry which is preliminary data.</text>
</comment>
<organism evidence="8 9">
    <name type="scientific">Novipirellula galeiformis</name>
    <dbReference type="NCBI Taxonomy" id="2528004"/>
    <lineage>
        <taxon>Bacteria</taxon>
        <taxon>Pseudomonadati</taxon>
        <taxon>Planctomycetota</taxon>
        <taxon>Planctomycetia</taxon>
        <taxon>Pirellulales</taxon>
        <taxon>Pirellulaceae</taxon>
        <taxon>Novipirellula</taxon>
    </lineage>
</organism>
<feature type="transmembrane region" description="Helical" evidence="7">
    <location>
        <begin position="312"/>
        <end position="338"/>
    </location>
</feature>
<feature type="transmembrane region" description="Helical" evidence="7">
    <location>
        <begin position="115"/>
        <end position="134"/>
    </location>
</feature>
<dbReference type="EMBL" id="SJPT01000007">
    <property type="protein sequence ID" value="TWU20941.1"/>
    <property type="molecule type" value="Genomic_DNA"/>
</dbReference>
<feature type="transmembrane region" description="Helical" evidence="7">
    <location>
        <begin position="67"/>
        <end position="94"/>
    </location>
</feature>
<keyword evidence="4" id="KW-0769">Symport</keyword>
<evidence type="ECO:0000256" key="5">
    <source>
        <dbReference type="ARBA" id="ARBA00022989"/>
    </source>
</evidence>
<protein>
    <submittedName>
        <fullName evidence="8">Divalent metal cation transporter MntH</fullName>
    </submittedName>
</protein>
<keyword evidence="2" id="KW-0813">Transport</keyword>
<dbReference type="PANTHER" id="PTHR11706:SF33">
    <property type="entry name" value="NATURAL RESISTANCE-ASSOCIATED MACROPHAGE PROTEIN 2"/>
    <property type="match status" value="1"/>
</dbReference>
<proteinExistence type="predicted"/>
<reference evidence="8 9" key="1">
    <citation type="submission" date="2019-02" db="EMBL/GenBank/DDBJ databases">
        <title>Deep-cultivation of Planctomycetes and their phenomic and genomic characterization uncovers novel biology.</title>
        <authorList>
            <person name="Wiegand S."/>
            <person name="Jogler M."/>
            <person name="Boedeker C."/>
            <person name="Pinto D."/>
            <person name="Vollmers J."/>
            <person name="Rivas-Marin E."/>
            <person name="Kohn T."/>
            <person name="Peeters S.H."/>
            <person name="Heuer A."/>
            <person name="Rast P."/>
            <person name="Oberbeckmann S."/>
            <person name="Bunk B."/>
            <person name="Jeske O."/>
            <person name="Meyerdierks A."/>
            <person name="Storesund J.E."/>
            <person name="Kallscheuer N."/>
            <person name="Luecker S."/>
            <person name="Lage O.M."/>
            <person name="Pohl T."/>
            <person name="Merkel B.J."/>
            <person name="Hornburger P."/>
            <person name="Mueller R.-W."/>
            <person name="Bruemmer F."/>
            <person name="Labrenz M."/>
            <person name="Spormann A.M."/>
            <person name="Op Den Camp H."/>
            <person name="Overmann J."/>
            <person name="Amann R."/>
            <person name="Jetten M.S.M."/>
            <person name="Mascher T."/>
            <person name="Medema M.H."/>
            <person name="Devos D.P."/>
            <person name="Kaster A.-K."/>
            <person name="Ovreas L."/>
            <person name="Rohde M."/>
            <person name="Galperin M.Y."/>
            <person name="Jogler C."/>
        </authorList>
    </citation>
    <scope>NUCLEOTIDE SEQUENCE [LARGE SCALE GENOMIC DNA]</scope>
    <source>
        <strain evidence="8 9">Pla52o</strain>
    </source>
</reference>
<evidence type="ECO:0000313" key="9">
    <source>
        <dbReference type="Proteomes" id="UP000316304"/>
    </source>
</evidence>
<sequence>MQYDYGAGVLRVKTGADHTIIGQNKLSDSADVKPVSLFGRFFKILGPGLVAACVVIGPGSIVTSSSVGAIAGFANVWVVIVSVIFMSVYLTLAVRLGVVTQRSAGDVIADAAGRFLSILVGVSVFFIAAAYQFGNNLGVHAAINGFIPWNYWVVILNAFALMFLFGFKDLYAMLERCMAVLVGVMLVAFATNLAFARPDPMALLRGLNPFSGSTEFGLPLMGLIGTTFIVSNALYQSYLVRFKGWNVADMKLGLFDARVGATIMAVITLMIMCTSASVFHPQLLAGEMAIEDINDVSKIANQLEPLFGPAGRYVFCIGLFSAAYSSFIVNSMIGGFVLSDALKLGNLPNERGPRIMSAIVLLSGMGVALYMIVTGVGKPAGLIVAAQATTVVASPLIAATLLWLTNRKSVMGEKTNGPVTNAVAGIGLIVLLLISAKILFIDLLK</sequence>
<keyword evidence="6 7" id="KW-0472">Membrane</keyword>
<accession>A0A5C6CBX1</accession>
<comment type="subcellular location">
    <subcellularLocation>
        <location evidence="1">Membrane</location>
        <topology evidence="1">Multi-pass membrane protein</topology>
    </subcellularLocation>
</comment>
<feature type="transmembrane region" description="Helical" evidence="7">
    <location>
        <begin position="255"/>
        <end position="279"/>
    </location>
</feature>
<feature type="transmembrane region" description="Helical" evidence="7">
    <location>
        <begin position="41"/>
        <end position="61"/>
    </location>
</feature>
<evidence type="ECO:0000256" key="7">
    <source>
        <dbReference type="SAM" id="Phobius"/>
    </source>
</evidence>
<feature type="transmembrane region" description="Helical" evidence="7">
    <location>
        <begin position="177"/>
        <end position="196"/>
    </location>
</feature>
<dbReference type="Pfam" id="PF01566">
    <property type="entry name" value="Nramp"/>
    <property type="match status" value="1"/>
</dbReference>
<evidence type="ECO:0000313" key="8">
    <source>
        <dbReference type="EMBL" id="TWU20941.1"/>
    </source>
</evidence>
<dbReference type="PANTHER" id="PTHR11706">
    <property type="entry name" value="SOLUTE CARRIER PROTEIN FAMILY 11 MEMBER"/>
    <property type="match status" value="1"/>
</dbReference>
<gene>
    <name evidence="8" type="primary">mntH_2</name>
    <name evidence="8" type="ORF">Pla52o_39720</name>
</gene>
<feature type="transmembrane region" description="Helical" evidence="7">
    <location>
        <begin position="146"/>
        <end position="165"/>
    </location>
</feature>
<dbReference type="OrthoDB" id="9787548at2"/>
<feature type="transmembrane region" description="Helical" evidence="7">
    <location>
        <begin position="216"/>
        <end position="235"/>
    </location>
</feature>
<dbReference type="GO" id="GO:0034755">
    <property type="term" value="P:iron ion transmembrane transport"/>
    <property type="evidence" value="ECO:0007669"/>
    <property type="project" value="TreeGrafter"/>
</dbReference>
<dbReference type="AlphaFoldDB" id="A0A5C6CBX1"/>
<evidence type="ECO:0000256" key="2">
    <source>
        <dbReference type="ARBA" id="ARBA00022448"/>
    </source>
</evidence>
<dbReference type="Proteomes" id="UP000316304">
    <property type="component" value="Unassembled WGS sequence"/>
</dbReference>